<dbReference type="InterPro" id="IPR011004">
    <property type="entry name" value="Trimer_LpxA-like_sf"/>
</dbReference>
<feature type="transmembrane region" description="Helical" evidence="2">
    <location>
        <begin position="1142"/>
        <end position="1167"/>
    </location>
</feature>
<feature type="compositionally biased region" description="Basic and acidic residues" evidence="1">
    <location>
        <begin position="1403"/>
        <end position="1412"/>
    </location>
</feature>
<feature type="transmembrane region" description="Helical" evidence="2">
    <location>
        <begin position="930"/>
        <end position="951"/>
    </location>
</feature>
<dbReference type="SUPFAM" id="SSF47336">
    <property type="entry name" value="ACP-like"/>
    <property type="match status" value="1"/>
</dbReference>
<dbReference type="InterPro" id="IPR020845">
    <property type="entry name" value="AMP-binding_CS"/>
</dbReference>
<dbReference type="InterPro" id="IPR009081">
    <property type="entry name" value="PP-bd_ACP"/>
</dbReference>
<accession>A0ABV6MCH9</accession>
<dbReference type="InterPro" id="IPR010071">
    <property type="entry name" value="AA_adenyl_dom"/>
</dbReference>
<dbReference type="EMBL" id="JBHLUH010000071">
    <property type="protein sequence ID" value="MFC0532410.1"/>
    <property type="molecule type" value="Genomic_DNA"/>
</dbReference>
<dbReference type="CDD" id="cd05930">
    <property type="entry name" value="A_NRPS"/>
    <property type="match status" value="1"/>
</dbReference>
<dbReference type="Gene3D" id="2.160.10.10">
    <property type="entry name" value="Hexapeptide repeat proteins"/>
    <property type="match status" value="2"/>
</dbReference>
<feature type="transmembrane region" description="Helical" evidence="2">
    <location>
        <begin position="643"/>
        <end position="670"/>
    </location>
</feature>
<dbReference type="InterPro" id="IPR000873">
    <property type="entry name" value="AMP-dep_synth/lig_dom"/>
</dbReference>
<evidence type="ECO:0000259" key="3">
    <source>
        <dbReference type="PROSITE" id="PS50075"/>
    </source>
</evidence>
<dbReference type="Gene3D" id="3.40.50.12780">
    <property type="entry name" value="N-terminal domain of ligase-like"/>
    <property type="match status" value="1"/>
</dbReference>
<proteinExistence type="predicted"/>
<dbReference type="PANTHER" id="PTHR45527:SF1">
    <property type="entry name" value="FATTY ACID SYNTHASE"/>
    <property type="match status" value="1"/>
</dbReference>
<dbReference type="SUPFAM" id="SSF56801">
    <property type="entry name" value="Acetyl-CoA synthetase-like"/>
    <property type="match status" value="1"/>
</dbReference>
<organism evidence="4 5">
    <name type="scientific">Phytohabitans kaempferiae</name>
    <dbReference type="NCBI Taxonomy" id="1620943"/>
    <lineage>
        <taxon>Bacteria</taxon>
        <taxon>Bacillati</taxon>
        <taxon>Actinomycetota</taxon>
        <taxon>Actinomycetes</taxon>
        <taxon>Micromonosporales</taxon>
        <taxon>Micromonosporaceae</taxon>
    </lineage>
</organism>
<evidence type="ECO:0000313" key="5">
    <source>
        <dbReference type="Proteomes" id="UP001589867"/>
    </source>
</evidence>
<sequence length="1412" mass="155447">MNGDLDTFDVHNQILVCAGYDHTIRWQPGERLHHLFEQRCDRMQVIGQGDHLAVDAGEVRLTYDELDARANQLARHLLARGVRPGDRIGLLFDQAVRSYVGMLAVLKVNAAYVPLDVGFPADRLAYIAQDAGARMVLTMSHLRDRLGHLDAEPLYVDEVDSEVAAEPAHRLTDAERGDPVDDLCYIIYTSGSTGRPKGVAIEHASIVNFLRVAAEVYGMRMADRVYQGMTIAFDFSVEEIWVPWMVGATLVPKPGGVSLLGADLHDFLRTRGVTALCCVPTLLATIDDDLPGLRFLLVSGEACPQDLVARWHQPDRRFLNVYGPTETTVTATWAPLHPDRPVTLGVPLPTYSAVVLDPAEEMALPPGEMGEIGIAGIGLSSGYVNRQDLTDRAFVRDFLGIDGNPSARIYRTGDLGRVNERGEIEYHGRIDSQVKIRGYRIELTEIESVLMQVPGIAQAVVTTYEPEPGDVELAAYYSLRRDAGSPDRDLIYDQLRDRLPGYMVPAYLEELEVIPTLPSDKADRKSLPPPKSRRSLATRADHVEPTTAGEKALAEALAHVLRVDRVSADAHFFDDLGANSLLLARFCSRVRLHTDLPSVSMQDVYLNPTVRKLAANLAEAAPVPTAPPPTRARRARSARSSTAQYVLCGALQLTLFVVMACFSALILVTGYEWIADSNGLVEIYRRSLEFGSAAFVLTCTVPILAKWMLVGRWKRQRIAVWSLAYFRFWVVKTLIRSNPLVLFVGSPVYSLYLRALGARIGRGVVILSRNVPVCTDLLTIGEDTIIRKDSSFTCYRVRAGVIHTGSVTLGKDVYVGEKTLIDIETSMGDGAQLGNSSCLHTSQAVPDGEHWHGSPAQRTEADYRTVAPARCGRLKRFTYGLLQVLNALVVYMPIAAGGLVILLVEVPHLNRLIGPDHDTVTSSSFYFDQVIFSSVLYFGGLFVGLAVVVTVPRLLNLAVRPGKVYALYGIHYWVQRMIARMTNRSGFVSLFGDSSYITHYLRGIGWDLSRVEQTGSNFGMAVAHESPFLSSVGTGTMVSDGLSMINADFSSTSFRVARASIGPRNFLGNLIAYPSQGRTGDNCLLATKVMIPIDGEVRENVGLLGSPCFEIPRSVQRDSKFDHLKDGAELRRRLASKTLHNTVTIALHIFVRWVHLFAVTLLALVAVDVYHRFGLPAIALAVVLSTLFSAAFFTLVDRAVTGFRPLRPKFCSIYDLSFWRHERYWKVPAMRYVQVLNGTPFKNLIWRLLGVRIGRRVFDDGCWITERSLVSIGDDCTLNEGSIIQSHSLEDGTFKSDHINIGARCTVGAGALVHYGVTMGDGAELGPDSFLMKGEEVAPYAQWRGNPARESRDVRPFQFVEVAPTVMAASAAAEAQTALAASSSADHEGTTPSRVIREAVPPESDKRQPEPM</sequence>
<feature type="domain" description="Carrier" evidence="3">
    <location>
        <begin position="544"/>
        <end position="621"/>
    </location>
</feature>
<dbReference type="NCBIfam" id="TIGR02353">
    <property type="entry name" value="NRPS_term_dom"/>
    <property type="match status" value="1"/>
</dbReference>
<dbReference type="InterPro" id="IPR036736">
    <property type="entry name" value="ACP-like_sf"/>
</dbReference>
<keyword evidence="2" id="KW-1133">Transmembrane helix</keyword>
<keyword evidence="2" id="KW-0472">Membrane</keyword>
<dbReference type="Pfam" id="PF13193">
    <property type="entry name" value="AMP-binding_C"/>
    <property type="match status" value="1"/>
</dbReference>
<name>A0ABV6MCH9_9ACTN</name>
<protein>
    <submittedName>
        <fullName evidence="4">Pls/PosA family non-ribosomal peptide synthetase</fullName>
    </submittedName>
</protein>
<dbReference type="NCBIfam" id="TIGR01733">
    <property type="entry name" value="AA-adenyl-dom"/>
    <property type="match status" value="1"/>
</dbReference>
<dbReference type="Pfam" id="PF00550">
    <property type="entry name" value="PP-binding"/>
    <property type="match status" value="1"/>
</dbReference>
<dbReference type="Pfam" id="PF00501">
    <property type="entry name" value="AMP-binding"/>
    <property type="match status" value="1"/>
</dbReference>
<dbReference type="InterPro" id="IPR012728">
    <property type="entry name" value="Pls/PosA_C"/>
</dbReference>
<comment type="caution">
    <text evidence="4">The sequence shown here is derived from an EMBL/GenBank/DDBJ whole genome shotgun (WGS) entry which is preliminary data.</text>
</comment>
<reference evidence="4 5" key="1">
    <citation type="submission" date="2024-09" db="EMBL/GenBank/DDBJ databases">
        <authorList>
            <person name="Sun Q."/>
            <person name="Mori K."/>
        </authorList>
    </citation>
    <scope>NUCLEOTIDE SEQUENCE [LARGE SCALE GENOMIC DNA]</scope>
    <source>
        <strain evidence="4 5">TBRC 3947</strain>
    </source>
</reference>
<dbReference type="PANTHER" id="PTHR45527">
    <property type="entry name" value="NONRIBOSOMAL PEPTIDE SYNTHETASE"/>
    <property type="match status" value="1"/>
</dbReference>
<dbReference type="PROSITE" id="PS50075">
    <property type="entry name" value="CARRIER"/>
    <property type="match status" value="1"/>
</dbReference>
<keyword evidence="2" id="KW-0812">Transmembrane</keyword>
<dbReference type="PROSITE" id="PS00455">
    <property type="entry name" value="AMP_BINDING"/>
    <property type="match status" value="1"/>
</dbReference>
<evidence type="ECO:0000313" key="4">
    <source>
        <dbReference type="EMBL" id="MFC0532410.1"/>
    </source>
</evidence>
<feature type="region of interest" description="Disordered" evidence="1">
    <location>
        <begin position="519"/>
        <end position="545"/>
    </location>
</feature>
<gene>
    <name evidence="4" type="ORF">ACFFIA_32665</name>
</gene>
<dbReference type="InterPro" id="IPR045851">
    <property type="entry name" value="AMP-bd_C_sf"/>
</dbReference>
<dbReference type="InterPro" id="IPR025110">
    <property type="entry name" value="AMP-bd_C"/>
</dbReference>
<feature type="transmembrane region" description="Helical" evidence="2">
    <location>
        <begin position="1173"/>
        <end position="1196"/>
    </location>
</feature>
<dbReference type="RefSeq" id="WP_377258412.1">
    <property type="nucleotide sequence ID" value="NZ_JBHLUH010000071.1"/>
</dbReference>
<evidence type="ECO:0000256" key="1">
    <source>
        <dbReference type="SAM" id="MobiDB-lite"/>
    </source>
</evidence>
<evidence type="ECO:0000256" key="2">
    <source>
        <dbReference type="SAM" id="Phobius"/>
    </source>
</evidence>
<dbReference type="Gene3D" id="1.10.1200.10">
    <property type="entry name" value="ACP-like"/>
    <property type="match status" value="1"/>
</dbReference>
<feature type="region of interest" description="Disordered" evidence="1">
    <location>
        <begin position="1377"/>
        <end position="1412"/>
    </location>
</feature>
<dbReference type="Proteomes" id="UP001589867">
    <property type="component" value="Unassembled WGS sequence"/>
</dbReference>
<keyword evidence="5" id="KW-1185">Reference proteome</keyword>
<dbReference type="Gene3D" id="3.30.300.30">
    <property type="match status" value="1"/>
</dbReference>
<feature type="transmembrane region" description="Helical" evidence="2">
    <location>
        <begin position="690"/>
        <end position="709"/>
    </location>
</feature>
<feature type="transmembrane region" description="Helical" evidence="2">
    <location>
        <begin position="880"/>
        <end position="904"/>
    </location>
</feature>
<dbReference type="InterPro" id="IPR042099">
    <property type="entry name" value="ANL_N_sf"/>
</dbReference>
<dbReference type="SUPFAM" id="SSF51161">
    <property type="entry name" value="Trimeric LpxA-like enzymes"/>
    <property type="match status" value="2"/>
</dbReference>